<dbReference type="RefSeq" id="WP_086597332.1">
    <property type="nucleotide sequence ID" value="NZ_MTSE01000045.1"/>
</dbReference>
<name>A0A243W5X0_9BACT</name>
<dbReference type="EMBL" id="MTSE01000045">
    <property type="protein sequence ID" value="OUJ68688.1"/>
    <property type="molecule type" value="Genomic_DNA"/>
</dbReference>
<proteinExistence type="predicted"/>
<keyword evidence="1" id="KW-0802">TPR repeat</keyword>
<dbReference type="Proteomes" id="UP000194873">
    <property type="component" value="Unassembled WGS sequence"/>
</dbReference>
<evidence type="ECO:0000256" key="1">
    <source>
        <dbReference type="PROSITE-ProRule" id="PRU00339"/>
    </source>
</evidence>
<dbReference type="SUPFAM" id="SSF48452">
    <property type="entry name" value="TPR-like"/>
    <property type="match status" value="2"/>
</dbReference>
<evidence type="ECO:0000313" key="3">
    <source>
        <dbReference type="Proteomes" id="UP000194873"/>
    </source>
</evidence>
<dbReference type="InterPro" id="IPR019734">
    <property type="entry name" value="TPR_rpt"/>
</dbReference>
<reference evidence="2 3" key="1">
    <citation type="submission" date="2017-01" db="EMBL/GenBank/DDBJ databases">
        <title>A new Hymenobacter.</title>
        <authorList>
            <person name="Liang Y."/>
            <person name="Feng F."/>
        </authorList>
    </citation>
    <scope>NUCLEOTIDE SEQUENCE [LARGE SCALE GENOMIC DNA]</scope>
    <source>
        <strain evidence="2">MIMBbqt21</strain>
    </source>
</reference>
<dbReference type="Gene3D" id="1.25.40.10">
    <property type="entry name" value="Tetratricopeptide repeat domain"/>
    <property type="match status" value="2"/>
</dbReference>
<dbReference type="InterPro" id="IPR011990">
    <property type="entry name" value="TPR-like_helical_dom_sf"/>
</dbReference>
<feature type="repeat" description="TPR" evidence="1">
    <location>
        <begin position="137"/>
        <end position="170"/>
    </location>
</feature>
<dbReference type="Pfam" id="PF13432">
    <property type="entry name" value="TPR_16"/>
    <property type="match status" value="1"/>
</dbReference>
<dbReference type="OrthoDB" id="935812at2"/>
<evidence type="ECO:0000313" key="2">
    <source>
        <dbReference type="EMBL" id="OUJ68688.1"/>
    </source>
</evidence>
<keyword evidence="3" id="KW-1185">Reference proteome</keyword>
<evidence type="ECO:0008006" key="4">
    <source>
        <dbReference type="Google" id="ProtNLM"/>
    </source>
</evidence>
<feature type="repeat" description="TPR" evidence="1">
    <location>
        <begin position="64"/>
        <end position="97"/>
    </location>
</feature>
<comment type="caution">
    <text evidence="2">The sequence shown here is derived from an EMBL/GenBank/DDBJ whole genome shotgun (WGS) entry which is preliminary data.</text>
</comment>
<sequence>MNTRRIYGLLGLVVGVTGILSWQAKPVRHWLAETCFTVKNLWPQGSPPSQHLLDAALWFDPYLAKAYLEKSVPFNKRGDYAQGMYYLNQAVALQPREYLGYRGWVRLYMLRDYTGAIRDLRRYDAFTPHFTDAAWGENLYFLLGLNYLQLQQPRQALAYFRQASAAESRQSGPYYVNPYNYLYAAIAHVSLQQYPSAIQQLDSLTQRHSKCSEAAYYKAWALYQLQQWAAAARSIDLAATQYQQGYCHWNAYYDYPYQLEQPAIETLRKAIQQRVPPARVALQ</sequence>
<protein>
    <recommendedName>
        <fullName evidence="4">Tetratricopeptide repeat protein</fullName>
    </recommendedName>
</protein>
<dbReference type="AlphaFoldDB" id="A0A243W5X0"/>
<accession>A0A243W5X0</accession>
<organism evidence="2 3">
    <name type="scientific">Hymenobacter crusticola</name>
    <dbReference type="NCBI Taxonomy" id="1770526"/>
    <lineage>
        <taxon>Bacteria</taxon>
        <taxon>Pseudomonadati</taxon>
        <taxon>Bacteroidota</taxon>
        <taxon>Cytophagia</taxon>
        <taxon>Cytophagales</taxon>
        <taxon>Hymenobacteraceae</taxon>
        <taxon>Hymenobacter</taxon>
    </lineage>
</organism>
<gene>
    <name evidence="2" type="ORF">BXP70_27570</name>
</gene>
<dbReference type="PROSITE" id="PS50005">
    <property type="entry name" value="TPR"/>
    <property type="match status" value="2"/>
</dbReference>